<dbReference type="RefSeq" id="WP_141197752.1">
    <property type="nucleotide sequence ID" value="NZ_CP041186.1"/>
</dbReference>
<proteinExistence type="predicted"/>
<dbReference type="GO" id="GO:0016301">
    <property type="term" value="F:kinase activity"/>
    <property type="evidence" value="ECO:0007669"/>
    <property type="project" value="InterPro"/>
</dbReference>
<name>A0A4Y6PTB7_PERCE</name>
<evidence type="ECO:0000313" key="2">
    <source>
        <dbReference type="EMBL" id="QDG51267.1"/>
    </source>
</evidence>
<dbReference type="EMBL" id="CP041186">
    <property type="protein sequence ID" value="QDG51267.1"/>
    <property type="molecule type" value="Genomic_DNA"/>
</dbReference>
<dbReference type="Proteomes" id="UP000315995">
    <property type="component" value="Chromosome"/>
</dbReference>
<protein>
    <recommendedName>
        <fullName evidence="1">DAGKc domain-containing protein</fullName>
    </recommendedName>
</protein>
<dbReference type="InterPro" id="IPR017438">
    <property type="entry name" value="ATP-NAD_kinase_N"/>
</dbReference>
<reference evidence="2 3" key="1">
    <citation type="submission" date="2019-06" db="EMBL/GenBank/DDBJ databases">
        <title>Persicimonas caeni gen. nov., sp. nov., a predatory bacterium isolated from solar saltern.</title>
        <authorList>
            <person name="Wang S."/>
        </authorList>
    </citation>
    <scope>NUCLEOTIDE SEQUENCE [LARGE SCALE GENOMIC DNA]</scope>
    <source>
        <strain evidence="2 3">YN101</strain>
    </source>
</reference>
<sequence length="346" mass="38385">MSSVTSSRVRVVRTPGRYAVLLNARAKGWTGKLHHDIQRFVSSQDLYLTDDFRQAERTVDKLIAADYDAIFTGGGDGTICYLMSAIEERIRAGKVSRDDAPPVGVLRMGTGNAIATFVGAGPVTEDLRALRAGAPLVVHEVDMLEGAEGLFPFAGIGWDAEVLNDYEWLKDAVRDTAVENYATGFGGYWMSLISRTIPKALRQKPVTITITNTADEALRIDQSGNVIRTYEPGEVIFEGPVSTCAPATIPYWGFKIRMFPQAATRPGFAHLRCFDGTVPWILSHLHKYWKGEFRPEDIDDFLIKRVDVEVHDRAVPYQVAGDGVGYERRVEWKVADAPVRLAVPMH</sequence>
<keyword evidence="3" id="KW-1185">Reference proteome</keyword>
<feature type="domain" description="DAGKc" evidence="1">
    <location>
        <begin position="13"/>
        <end position="149"/>
    </location>
</feature>
<dbReference type="OrthoDB" id="5504398at2"/>
<accession>A0A4Y6PTB7</accession>
<evidence type="ECO:0000313" key="3">
    <source>
        <dbReference type="Proteomes" id="UP000315995"/>
    </source>
</evidence>
<dbReference type="Gene3D" id="3.40.50.10330">
    <property type="entry name" value="Probable inorganic polyphosphate/atp-NAD kinase, domain 1"/>
    <property type="match status" value="1"/>
</dbReference>
<organism evidence="2 3">
    <name type="scientific">Persicimonas caeni</name>
    <dbReference type="NCBI Taxonomy" id="2292766"/>
    <lineage>
        <taxon>Bacteria</taxon>
        <taxon>Deltaproteobacteria</taxon>
        <taxon>Bradymonadales</taxon>
        <taxon>Bradymonadaceae</taxon>
        <taxon>Persicimonas</taxon>
    </lineage>
</organism>
<dbReference type="InterPro" id="IPR001206">
    <property type="entry name" value="Diacylglycerol_kinase_cat_dom"/>
</dbReference>
<dbReference type="PROSITE" id="PS50146">
    <property type="entry name" value="DAGK"/>
    <property type="match status" value="1"/>
</dbReference>
<dbReference type="Pfam" id="PF00781">
    <property type="entry name" value="DAGK_cat"/>
    <property type="match status" value="1"/>
</dbReference>
<gene>
    <name evidence="2" type="ORF">FIV42_11100</name>
</gene>
<accession>A0A5B8Y5J9</accession>
<dbReference type="InterPro" id="IPR016064">
    <property type="entry name" value="NAD/diacylglycerol_kinase_sf"/>
</dbReference>
<dbReference type="AlphaFoldDB" id="A0A4Y6PTB7"/>
<dbReference type="SUPFAM" id="SSF111331">
    <property type="entry name" value="NAD kinase/diacylglycerol kinase-like"/>
    <property type="match status" value="1"/>
</dbReference>
<dbReference type="SMART" id="SM00046">
    <property type="entry name" value="DAGKc"/>
    <property type="match status" value="1"/>
</dbReference>
<evidence type="ECO:0000259" key="1">
    <source>
        <dbReference type="PROSITE" id="PS50146"/>
    </source>
</evidence>
<dbReference type="Gene3D" id="2.60.200.40">
    <property type="match status" value="1"/>
</dbReference>